<dbReference type="STRING" id="1860102.ACCAA_430007"/>
<organism evidence="1 2">
    <name type="scientific">Candidatus Accumulibacter aalborgensis</name>
    <dbReference type="NCBI Taxonomy" id="1860102"/>
    <lineage>
        <taxon>Bacteria</taxon>
        <taxon>Pseudomonadati</taxon>
        <taxon>Pseudomonadota</taxon>
        <taxon>Betaproteobacteria</taxon>
        <taxon>Candidatus Accumulibacter</taxon>
    </lineage>
</organism>
<evidence type="ECO:0000313" key="2">
    <source>
        <dbReference type="Proteomes" id="UP000199169"/>
    </source>
</evidence>
<gene>
    <name evidence="1" type="ORF">ACCAA_430007</name>
</gene>
<dbReference type="Proteomes" id="UP000199169">
    <property type="component" value="Unassembled WGS sequence"/>
</dbReference>
<name>A0A1A8XSB0_9PROT</name>
<dbReference type="AlphaFoldDB" id="A0A1A8XSB0"/>
<accession>A0A1A8XSB0</accession>
<protein>
    <submittedName>
        <fullName evidence="1">Uncharacterized protein</fullName>
    </submittedName>
</protein>
<keyword evidence="2" id="KW-1185">Reference proteome</keyword>
<dbReference type="EMBL" id="FLQX01000120">
    <property type="protein sequence ID" value="SBT07392.1"/>
    <property type="molecule type" value="Genomic_DNA"/>
</dbReference>
<reference evidence="1 2" key="1">
    <citation type="submission" date="2016-06" db="EMBL/GenBank/DDBJ databases">
        <authorList>
            <person name="Kjaerup R.B."/>
            <person name="Dalgaard T.S."/>
            <person name="Juul-Madsen H.R."/>
        </authorList>
    </citation>
    <scope>NUCLEOTIDE SEQUENCE [LARGE SCALE GENOMIC DNA]</scope>
    <source>
        <strain evidence="1">3</strain>
    </source>
</reference>
<proteinExistence type="predicted"/>
<sequence length="80" mass="9277">MRCHSYLSVFLLKLPILPAWNLRDSGLVSVRSRLLCIRSDAVTVFIGQLLLPSFKSRSEKPREIIRARWRRRQATVAKQA</sequence>
<evidence type="ECO:0000313" key="1">
    <source>
        <dbReference type="EMBL" id="SBT07392.1"/>
    </source>
</evidence>